<protein>
    <submittedName>
        <fullName evidence="1">Uncharacterized protein</fullName>
    </submittedName>
</protein>
<dbReference type="STRING" id="1224947.SAMN05216480_10521"/>
<dbReference type="RefSeq" id="WP_093024696.1">
    <property type="nucleotide sequence ID" value="NZ_FPBK01000005.1"/>
</dbReference>
<proteinExistence type="predicted"/>
<dbReference type="OrthoDB" id="9820760at2"/>
<dbReference type="EMBL" id="FPBK01000005">
    <property type="protein sequence ID" value="SFU48835.1"/>
    <property type="molecule type" value="Genomic_DNA"/>
</dbReference>
<dbReference type="Proteomes" id="UP000199138">
    <property type="component" value="Unassembled WGS sequence"/>
</dbReference>
<evidence type="ECO:0000313" key="1">
    <source>
        <dbReference type="EMBL" id="SFU48835.1"/>
    </source>
</evidence>
<evidence type="ECO:0000313" key="2">
    <source>
        <dbReference type="Proteomes" id="UP000199138"/>
    </source>
</evidence>
<reference evidence="1 2" key="1">
    <citation type="submission" date="2016-10" db="EMBL/GenBank/DDBJ databases">
        <authorList>
            <person name="de Groot N.N."/>
        </authorList>
    </citation>
    <scope>NUCLEOTIDE SEQUENCE [LARGE SCALE GENOMIC DNA]</scope>
    <source>
        <strain evidence="1 2">CGMCC 1.12333</strain>
    </source>
</reference>
<name>A0A1I7GK69_9FLAO</name>
<dbReference type="AlphaFoldDB" id="A0A1I7GK69"/>
<keyword evidence="2" id="KW-1185">Reference proteome</keyword>
<gene>
    <name evidence="1" type="ORF">SAMN05216480_10521</name>
</gene>
<accession>A0A1I7GK69</accession>
<sequence>MPTVVFPLSIVDKEDHPELVEQFQGVDPKYYYSAAEWNLLRNAINALHTMISTGNSKYLGDFTTTDALIAAYPDPEPGSRANIVNLEANDDLALWDENDEQWFIFEGAGGFGTVDAELSTESTNPLQNAAITEALLLLTPAPDYDAPMANLTSVTQTVEMGTSLANLTFNITYYQYDGGPATGYKLLRNGVEISTVQNNTISEDNITEVIQFQGAVAHNVGEVQNNILGLPDSTGLIQAGTVYSVFRTITPKYKAFMGMADAIPSTPAAARALPYSSWADNDSISFVTDQEATQFYVVIPAGRVITLVEDLSNLGADITSTYVLVDAAFTMEDNGGNEYTAKLYERTQAVPYDEYATHKITLGNA</sequence>
<organism evidence="1 2">
    <name type="scientific">Pustulibacterium marinum</name>
    <dbReference type="NCBI Taxonomy" id="1224947"/>
    <lineage>
        <taxon>Bacteria</taxon>
        <taxon>Pseudomonadati</taxon>
        <taxon>Bacteroidota</taxon>
        <taxon>Flavobacteriia</taxon>
        <taxon>Flavobacteriales</taxon>
        <taxon>Flavobacteriaceae</taxon>
        <taxon>Pustulibacterium</taxon>
    </lineage>
</organism>